<dbReference type="AlphaFoldDB" id="A0A3Q8I4G0"/>
<dbReference type="GO" id="GO:0005304">
    <property type="term" value="F:L-valine transmembrane transporter activity"/>
    <property type="evidence" value="ECO:0007669"/>
    <property type="project" value="TreeGrafter"/>
</dbReference>
<feature type="transmembrane region" description="Helical" evidence="10">
    <location>
        <begin position="98"/>
        <end position="117"/>
    </location>
</feature>
<dbReference type="InterPro" id="IPR037294">
    <property type="entry name" value="ABC_BtuC-like"/>
</dbReference>
<organism evidence="11">
    <name type="scientific">Cystobacter fuscus</name>
    <dbReference type="NCBI Taxonomy" id="43"/>
    <lineage>
        <taxon>Bacteria</taxon>
        <taxon>Pseudomonadati</taxon>
        <taxon>Myxococcota</taxon>
        <taxon>Myxococcia</taxon>
        <taxon>Myxococcales</taxon>
        <taxon>Cystobacterineae</taxon>
        <taxon>Archangiaceae</taxon>
        <taxon>Cystobacter</taxon>
    </lineage>
</organism>
<dbReference type="GO" id="GO:0005886">
    <property type="term" value="C:plasma membrane"/>
    <property type="evidence" value="ECO:0007669"/>
    <property type="project" value="UniProtKB-SubCell"/>
</dbReference>
<evidence type="ECO:0000256" key="9">
    <source>
        <dbReference type="ARBA" id="ARBA00037998"/>
    </source>
</evidence>
<dbReference type="GO" id="GO:0015192">
    <property type="term" value="F:L-phenylalanine transmembrane transporter activity"/>
    <property type="evidence" value="ECO:0007669"/>
    <property type="project" value="TreeGrafter"/>
</dbReference>
<sequence>MSQLIQHLINGIAAGTIYALVALGYTMVYGVLKLINFAHGDVMMVGVYMGYATAMMLGRQARGSVGGVLLIFLVAMAGCALMGFLIERFAYRPLREKPRLTALITAIGISFTLSYGFQLEIGFLPGSAPRAFPQIIQPAQWFTLGDPEFPDVVLWNWQVISLLLAVALMAGLQFLVYRTRFGRAMRAVSFDHRVAALMGIPTDRVISVTFMIGSALAAGAGLLYAIKDTSVSPLMGLYVGLKAFVAAVIGGIGNVPGAMVGGLLLGLVEEFVVGYAASTWRDAVAFGFLILVLLVRPGGLFGRVAAEKV</sequence>
<dbReference type="InterPro" id="IPR052157">
    <property type="entry name" value="BCAA_transport_permease"/>
</dbReference>
<comment type="subcellular location">
    <subcellularLocation>
        <location evidence="1">Cell membrane</location>
        <topology evidence="1">Multi-pass membrane protein</topology>
    </subcellularLocation>
</comment>
<evidence type="ECO:0000256" key="5">
    <source>
        <dbReference type="ARBA" id="ARBA00022692"/>
    </source>
</evidence>
<evidence type="ECO:0000256" key="10">
    <source>
        <dbReference type="SAM" id="Phobius"/>
    </source>
</evidence>
<proteinExistence type="inferred from homology"/>
<keyword evidence="5 10" id="KW-0812">Transmembrane</keyword>
<dbReference type="PANTHER" id="PTHR11795">
    <property type="entry name" value="BRANCHED-CHAIN AMINO ACID TRANSPORT SYSTEM PERMEASE PROTEIN LIVH"/>
    <property type="match status" value="1"/>
</dbReference>
<keyword evidence="8 10" id="KW-0472">Membrane</keyword>
<name>A0A3Q8I4G0_9BACT</name>
<evidence type="ECO:0000256" key="7">
    <source>
        <dbReference type="ARBA" id="ARBA00022989"/>
    </source>
</evidence>
<evidence type="ECO:0000256" key="2">
    <source>
        <dbReference type="ARBA" id="ARBA00022448"/>
    </source>
</evidence>
<reference evidence="11" key="1">
    <citation type="journal article" date="2018" name="J. Ind. Microbiol. Biotechnol.">
        <title>Genome mining reveals uncommon alkylpyrones as type III PKS products from myxobacteria.</title>
        <authorList>
            <person name="Hug J.J."/>
            <person name="Panter F."/>
            <person name="Krug D."/>
            <person name="Muller R."/>
        </authorList>
    </citation>
    <scope>NUCLEOTIDE SEQUENCE</scope>
    <source>
        <strain evidence="11">MCy9118</strain>
    </source>
</reference>
<evidence type="ECO:0000256" key="1">
    <source>
        <dbReference type="ARBA" id="ARBA00004651"/>
    </source>
</evidence>
<dbReference type="PANTHER" id="PTHR11795:SF371">
    <property type="entry name" value="HIGH-AFFINITY BRANCHED-CHAIN AMINO ACID TRANSPORT SYSTEM PERMEASE PROTEIN LIVH"/>
    <property type="match status" value="1"/>
</dbReference>
<keyword evidence="7 10" id="KW-1133">Transmembrane helix</keyword>
<evidence type="ECO:0000256" key="8">
    <source>
        <dbReference type="ARBA" id="ARBA00023136"/>
    </source>
</evidence>
<evidence type="ECO:0000313" key="11">
    <source>
        <dbReference type="EMBL" id="AYM53327.1"/>
    </source>
</evidence>
<dbReference type="Gene3D" id="1.10.3470.10">
    <property type="entry name" value="ABC transporter involved in vitamin B12 uptake, BtuC"/>
    <property type="match status" value="1"/>
</dbReference>
<evidence type="ECO:0000256" key="4">
    <source>
        <dbReference type="ARBA" id="ARBA00022519"/>
    </source>
</evidence>
<keyword evidence="2" id="KW-0813">Transport</keyword>
<dbReference type="InterPro" id="IPR001851">
    <property type="entry name" value="ABC_transp_permease"/>
</dbReference>
<dbReference type="GO" id="GO:0042941">
    <property type="term" value="P:D-alanine transmembrane transport"/>
    <property type="evidence" value="ECO:0007669"/>
    <property type="project" value="TreeGrafter"/>
</dbReference>
<feature type="transmembrane region" description="Helical" evidence="10">
    <location>
        <begin position="205"/>
        <end position="226"/>
    </location>
</feature>
<evidence type="ECO:0000256" key="6">
    <source>
        <dbReference type="ARBA" id="ARBA00022970"/>
    </source>
</evidence>
<evidence type="ECO:0000256" key="3">
    <source>
        <dbReference type="ARBA" id="ARBA00022475"/>
    </source>
</evidence>
<protein>
    <submittedName>
        <fullName evidence="11">Branched-chain amino acid ABC transporter permease protein</fullName>
    </submittedName>
</protein>
<keyword evidence="6" id="KW-0029">Amino-acid transport</keyword>
<dbReference type="GO" id="GO:1903806">
    <property type="term" value="P:L-isoleucine import across plasma membrane"/>
    <property type="evidence" value="ECO:0007669"/>
    <property type="project" value="TreeGrafter"/>
</dbReference>
<feature type="transmembrane region" description="Helical" evidence="10">
    <location>
        <begin position="12"/>
        <end position="32"/>
    </location>
</feature>
<feature type="transmembrane region" description="Helical" evidence="10">
    <location>
        <begin position="155"/>
        <end position="177"/>
    </location>
</feature>
<accession>A0A3Q8I4G0</accession>
<dbReference type="EMBL" id="MH908899">
    <property type="protein sequence ID" value="AYM53327.1"/>
    <property type="molecule type" value="Genomic_DNA"/>
</dbReference>
<keyword evidence="3" id="KW-1003">Cell membrane</keyword>
<keyword evidence="4" id="KW-0997">Cell inner membrane</keyword>
<feature type="transmembrane region" description="Helical" evidence="10">
    <location>
        <begin position="283"/>
        <end position="306"/>
    </location>
</feature>
<dbReference type="GO" id="GO:0015188">
    <property type="term" value="F:L-isoleucine transmembrane transporter activity"/>
    <property type="evidence" value="ECO:0007669"/>
    <property type="project" value="TreeGrafter"/>
</dbReference>
<dbReference type="Pfam" id="PF02653">
    <property type="entry name" value="BPD_transp_2"/>
    <property type="match status" value="1"/>
</dbReference>
<feature type="transmembrane region" description="Helical" evidence="10">
    <location>
        <begin position="64"/>
        <end position="86"/>
    </location>
</feature>
<comment type="similarity">
    <text evidence="9">Belongs to the binding-protein-dependent transport system permease family. LivHM subfamily.</text>
</comment>
<dbReference type="GO" id="GO:0015190">
    <property type="term" value="F:L-leucine transmembrane transporter activity"/>
    <property type="evidence" value="ECO:0007669"/>
    <property type="project" value="TreeGrafter"/>
</dbReference>
<dbReference type="CDD" id="cd06582">
    <property type="entry name" value="TM_PBP1_LivH_like"/>
    <property type="match status" value="1"/>
</dbReference>
<dbReference type="GO" id="GO:0015808">
    <property type="term" value="P:L-alanine transport"/>
    <property type="evidence" value="ECO:0007669"/>
    <property type="project" value="TreeGrafter"/>
</dbReference>